<dbReference type="Proteomes" id="UP000037460">
    <property type="component" value="Unassembled WGS sequence"/>
</dbReference>
<feature type="modified residue" description="N6-(pyridoxal phosphate)lysine" evidence="11">
    <location>
        <position position="927"/>
    </location>
</feature>
<dbReference type="InterPro" id="IPR002433">
    <property type="entry name" value="Orn_de-COase"/>
</dbReference>
<comment type="similarity">
    <text evidence="3">Belongs to the Orn/Lys/Arg decarboxylase class-II family.</text>
</comment>
<dbReference type="InterPro" id="IPR049704">
    <property type="entry name" value="Aminotrans_3_PPA_site"/>
</dbReference>
<dbReference type="GO" id="GO:0055129">
    <property type="term" value="P:L-proline biosynthetic process"/>
    <property type="evidence" value="ECO:0007669"/>
    <property type="project" value="UniProtKB-UniPathway"/>
</dbReference>
<dbReference type="Gene3D" id="3.20.20.10">
    <property type="entry name" value="Alanine racemase"/>
    <property type="match status" value="1"/>
</dbReference>
<dbReference type="Pfam" id="PF04577">
    <property type="entry name" value="Glyco_transf_61"/>
    <property type="match status" value="1"/>
</dbReference>
<evidence type="ECO:0000259" key="13">
    <source>
        <dbReference type="PROSITE" id="PS50106"/>
    </source>
</evidence>
<dbReference type="PRINTS" id="PR01182">
    <property type="entry name" value="ORNDCRBXLASE"/>
</dbReference>
<dbReference type="InterPro" id="IPR015421">
    <property type="entry name" value="PyrdxlP-dep_Trfase_major"/>
</dbReference>
<comment type="similarity">
    <text evidence="4">Belongs to the class-III pyridoxal-phosphate-dependent aminotransferase family.</text>
</comment>
<evidence type="ECO:0000256" key="12">
    <source>
        <dbReference type="SAM" id="MobiDB-lite"/>
    </source>
</evidence>
<reference evidence="15" key="1">
    <citation type="journal article" date="2015" name="PLoS Genet.">
        <title>Genome Sequence and Transcriptome Analyses of Chrysochromulina tobin: Metabolic Tools for Enhanced Algal Fitness in the Prominent Order Prymnesiales (Haptophyceae).</title>
        <authorList>
            <person name="Hovde B.T."/>
            <person name="Deodato C.R."/>
            <person name="Hunsperger H.M."/>
            <person name="Ryken S.A."/>
            <person name="Yost W."/>
            <person name="Jha R.K."/>
            <person name="Patterson J."/>
            <person name="Monnat R.J. Jr."/>
            <person name="Barlow S.B."/>
            <person name="Starkenburg S.R."/>
            <person name="Cattolico R.A."/>
        </authorList>
    </citation>
    <scope>NUCLEOTIDE SEQUENCE</scope>
    <source>
        <strain evidence="15">CCMP291</strain>
    </source>
</reference>
<dbReference type="InterPro" id="IPR022644">
    <property type="entry name" value="De-COase2_N"/>
</dbReference>
<dbReference type="PROSITE" id="PS50106">
    <property type="entry name" value="PDZ"/>
    <property type="match status" value="2"/>
</dbReference>
<accession>A0A0M0J395</accession>
<dbReference type="SUPFAM" id="SSF50621">
    <property type="entry name" value="Alanine racemase C-terminal domain-like"/>
    <property type="match status" value="1"/>
</dbReference>
<evidence type="ECO:0000256" key="10">
    <source>
        <dbReference type="ARBA" id="ARBA00030587"/>
    </source>
</evidence>
<dbReference type="SUPFAM" id="SSF53383">
    <property type="entry name" value="PLP-dependent transferases"/>
    <property type="match status" value="1"/>
</dbReference>
<dbReference type="InterPro" id="IPR015422">
    <property type="entry name" value="PyrdxlP-dep_Trfase_small"/>
</dbReference>
<proteinExistence type="inferred from homology"/>
<dbReference type="InterPro" id="IPR009006">
    <property type="entry name" value="Ala_racemase/Decarboxylase_C"/>
</dbReference>
<feature type="domain" description="PDZ" evidence="13">
    <location>
        <begin position="362"/>
        <end position="420"/>
    </location>
</feature>
<feature type="region of interest" description="Disordered" evidence="12">
    <location>
        <begin position="477"/>
        <end position="511"/>
    </location>
</feature>
<dbReference type="InterPro" id="IPR029066">
    <property type="entry name" value="PLP-binding_barrel"/>
</dbReference>
<dbReference type="GO" id="GO:0019544">
    <property type="term" value="P:L-arginine catabolic process to L-glutamate"/>
    <property type="evidence" value="ECO:0007669"/>
    <property type="project" value="TreeGrafter"/>
</dbReference>
<evidence type="ECO:0000256" key="5">
    <source>
        <dbReference type="ARBA" id="ARBA00012924"/>
    </source>
</evidence>
<keyword evidence="9" id="KW-0456">Lyase</keyword>
<dbReference type="GO" id="GO:0010121">
    <property type="term" value="P:L-arginine catabolic process to proline via ornithine"/>
    <property type="evidence" value="ECO:0007669"/>
    <property type="project" value="TreeGrafter"/>
</dbReference>
<feature type="region of interest" description="Disordered" evidence="12">
    <location>
        <begin position="706"/>
        <end position="745"/>
    </location>
</feature>
<comment type="pathway">
    <text evidence="2">Amino-acid biosynthesis; L-proline biosynthesis; L-glutamate 5-semialdehyde from L-ornithine: step 1/1.</text>
</comment>
<keyword evidence="6 14" id="KW-0032">Aminotransferase</keyword>
<dbReference type="InterPro" id="IPR049625">
    <property type="entry name" value="Glyco_transf_61_cat"/>
</dbReference>
<dbReference type="Gene3D" id="2.40.37.10">
    <property type="entry name" value="Lyase, Ornithine Decarboxylase, Chain A, domain 1"/>
    <property type="match status" value="1"/>
</dbReference>
<evidence type="ECO:0000313" key="15">
    <source>
        <dbReference type="Proteomes" id="UP000037460"/>
    </source>
</evidence>
<dbReference type="OrthoDB" id="425114at2759"/>
<evidence type="ECO:0000256" key="2">
    <source>
        <dbReference type="ARBA" id="ARBA00004998"/>
    </source>
</evidence>
<dbReference type="GO" id="GO:0005737">
    <property type="term" value="C:cytoplasm"/>
    <property type="evidence" value="ECO:0007669"/>
    <property type="project" value="TreeGrafter"/>
</dbReference>
<dbReference type="PROSITE" id="PS00600">
    <property type="entry name" value="AA_TRANSFER_CLASS_3"/>
    <property type="match status" value="1"/>
</dbReference>
<dbReference type="Gene3D" id="3.90.1150.10">
    <property type="entry name" value="Aspartate Aminotransferase, domain 1"/>
    <property type="match status" value="1"/>
</dbReference>
<comment type="caution">
    <text evidence="14">The sequence shown here is derived from an EMBL/GenBank/DDBJ whole genome shotgun (WGS) entry which is preliminary data.</text>
</comment>
<dbReference type="EMBL" id="JWZX01003409">
    <property type="protein sequence ID" value="KOO20827.1"/>
    <property type="molecule type" value="Genomic_DNA"/>
</dbReference>
<dbReference type="GO" id="GO:0030170">
    <property type="term" value="F:pyridoxal phosphate binding"/>
    <property type="evidence" value="ECO:0007669"/>
    <property type="project" value="InterPro"/>
</dbReference>
<evidence type="ECO:0000256" key="9">
    <source>
        <dbReference type="ARBA" id="ARBA00023239"/>
    </source>
</evidence>
<protein>
    <recommendedName>
        <fullName evidence="5">ornithine aminotransferase</fullName>
        <ecNumber evidence="5">2.6.1.13</ecNumber>
    </recommendedName>
    <alternativeName>
        <fullName evidence="10">Ornithine--oxo-acid aminotransferase</fullName>
    </alternativeName>
</protein>
<dbReference type="InterPro" id="IPR010164">
    <property type="entry name" value="Orn_aminotrans"/>
</dbReference>
<keyword evidence="8 11" id="KW-0663">Pyridoxal phosphate</keyword>
<dbReference type="FunFam" id="3.90.1150.10:FF:000152">
    <property type="entry name" value="Ornithine aminotransferase"/>
    <property type="match status" value="1"/>
</dbReference>
<name>A0A0M0J395_9EUKA</name>
<dbReference type="InterPro" id="IPR001478">
    <property type="entry name" value="PDZ"/>
</dbReference>
<dbReference type="FunFam" id="3.40.640.10:FF:000011">
    <property type="entry name" value="Ornithine aminotransferase"/>
    <property type="match status" value="1"/>
</dbReference>
<dbReference type="SMART" id="SM00228">
    <property type="entry name" value="PDZ"/>
    <property type="match status" value="3"/>
</dbReference>
<dbReference type="InterPro" id="IPR005814">
    <property type="entry name" value="Aminotrans_3"/>
</dbReference>
<dbReference type="CDD" id="cd00622">
    <property type="entry name" value="PLPDE_III_ODC"/>
    <property type="match status" value="1"/>
</dbReference>
<dbReference type="GO" id="GO:0016829">
    <property type="term" value="F:lyase activity"/>
    <property type="evidence" value="ECO:0007669"/>
    <property type="project" value="UniProtKB-KW"/>
</dbReference>
<dbReference type="CDD" id="cd00610">
    <property type="entry name" value="OAT_like"/>
    <property type="match status" value="1"/>
</dbReference>
<feature type="domain" description="PDZ" evidence="13">
    <location>
        <begin position="605"/>
        <end position="675"/>
    </location>
</feature>
<sequence>MLLRQLLPVPLAELRASSVGRDVLAGVLARLGTDAHGGQDEDSEDEPTIVFVARYSVKNFFLAHYDLLQALKSAAVGLALTPLELADVPFAEQLQHFRRAAVVTGMHGAGYANIIFLAPRAVVAELCPLGYCTKSYERMSARLDLIYMRWTNTIAENAKPGYDTVVDVGQFTKLMQQAPIGRETLPVVQLLGRGAPLAKALSSILNSLSSTPTGQERDLCASATPRDENAGKKSVRRSFSWGKSKKRAEKRATTSQPGKTEVISVVLSRAQATSELGLELHEVTGDVIVSYVGSIPDISIGDCILAIEGLELLYPGGPEKLEAARQVLADPTEGEEDPHAPQQTVELTVEKNSIRTEVLKRHAALRGTSLDRLGLTLCLEDSHIVVSEMDPKGLASKQGRIATGDRLVGINGRAVKDLEHAIELLQSDDASELEVELDLMYGFLVPENHEFSTELGCYVPAKKPLCGLARVKRSLSFGKKKKPPPAPEPTPRTAESASTAPELSSPDPDFIPEPNLEPRLLLIPKNEEGRICVTFRAHEVTGELIISQIGSNSPAQIAGAEVGDRVLALQGSIFEQGGEEDLENARVVLEQSASSPTIEMIVQTRVRTERLEFGQEFVGGPKNKLGLTFYSFPNDEFVRITKMVGAAAKSGKFALGDRIVAVNGIRVNHAETLQAHIAEFCKRDEYVDFEVALGYQPEEGLWYGKDVSVGSDEQPEEKKKPKRSFSFGRRTADAENDAHVTGAMEEPPPGIVISYMLQEEIRESELLDDKDLNEVDRLTSLIDEELHDEPVEAITLEEASQVDKQIIEEKLEQMIELYDNKELMGSMLESTLQPEDAIPYTLDELTVKDPAVAESLPPAVAAAVYEKYGCLPIAAGGPLAIRELAQSYIASSDIDDSFYIMDLGNVQRLYDSWHTAMPRVTPFYAMKCSPMPALIDVLAVNGCGFDCASAAEIQLALDAGVSPDRIIFAHPAKRPFDIRFAASKGVCMTTFDSIVELDKIAKWHPNAQCVLRIRADDPEAGISFGIKYGANLDEYETLISHAKDIGLDMIGVSFHVGSLAKSGKAFYRAIECARKAFDVGTACGFHFSLLDIGGGFTGRFNSFGIVQSMVGEIPAYINEALEKFFGADTPFGDLRVIAEPGRFFAEASMHLACHVHSVRNRVDRASADDPETLVPTCDYLISDGLYGSFNCVVYDGAKPRAWLLPGPNLPPMDTELKRSTVFGPTCDSMDCVFKDVMLPQLRVGDWLLFPHFGAYTLAGATNFNGIQNANPRIFYVCSQSSVDQENAVVMWACEMEKAPSSIVATTAISADLDEAARLISLEEAHGAFNYAPLPVVLERGLGVHVWDISGRRYLDFLSAYSAVNQGHSHPKILDALQRQAAKLTLTSRAFHNNVLGEYERFVTEYFGYDRVLPMNTGVEGGETALKLARRWGYDVKGIAKDEALVLFCTHNFWGRTISACSSSSDPSCRAGFGPYLPGVPLVPYNDLAALEAAFAQDGARIAGFMLEPIQGEAGVVVPHEGYLRGVRELCTRYNVLMIADEVQTGLCRTGKMLACDHEHVKPDLLILGKALSGGVYPVSAVLSSDEVMLTLRPGEHGSTFGGNPLGCAVAMAALEVLREERLAENAALMGERLRAGLAAIGSDAVTTVRGRGLLNAIVIRPEGEKRNAGALCYALKDVGLLAKPTHEHIIRLAPPLIITGAQIDEAVEIIAKETRRMFG</sequence>
<dbReference type="FunFam" id="3.20.20.10:FF:000005">
    <property type="entry name" value="Ornithine decarboxylase"/>
    <property type="match status" value="1"/>
</dbReference>
<dbReference type="Gene3D" id="2.30.42.10">
    <property type="match status" value="2"/>
</dbReference>
<dbReference type="GO" id="GO:0016757">
    <property type="term" value="F:glycosyltransferase activity"/>
    <property type="evidence" value="ECO:0007669"/>
    <property type="project" value="InterPro"/>
</dbReference>
<dbReference type="NCBIfam" id="TIGR01885">
    <property type="entry name" value="Orn_aminotrans"/>
    <property type="match status" value="1"/>
</dbReference>
<feature type="compositionally biased region" description="Basic and acidic residues" evidence="12">
    <location>
        <begin position="215"/>
        <end position="231"/>
    </location>
</feature>
<evidence type="ECO:0000256" key="7">
    <source>
        <dbReference type="ARBA" id="ARBA00022679"/>
    </source>
</evidence>
<dbReference type="Gene3D" id="3.40.640.10">
    <property type="entry name" value="Type I PLP-dependent aspartate aminotransferase-like (Major domain)"/>
    <property type="match status" value="1"/>
</dbReference>
<dbReference type="SUPFAM" id="SSF50156">
    <property type="entry name" value="PDZ domain-like"/>
    <property type="match status" value="2"/>
</dbReference>
<dbReference type="GO" id="GO:0042802">
    <property type="term" value="F:identical protein binding"/>
    <property type="evidence" value="ECO:0007669"/>
    <property type="project" value="TreeGrafter"/>
</dbReference>
<evidence type="ECO:0000256" key="1">
    <source>
        <dbReference type="ARBA" id="ARBA00001933"/>
    </source>
</evidence>
<dbReference type="GO" id="GO:0006596">
    <property type="term" value="P:polyamine biosynthetic process"/>
    <property type="evidence" value="ECO:0007669"/>
    <property type="project" value="InterPro"/>
</dbReference>
<dbReference type="SUPFAM" id="SSF51419">
    <property type="entry name" value="PLP-binding barrel"/>
    <property type="match status" value="1"/>
</dbReference>
<dbReference type="UniPathway" id="UPA00098">
    <property type="reaction ID" value="UER00358"/>
</dbReference>
<dbReference type="InterPro" id="IPR000183">
    <property type="entry name" value="Orn/DAP/Arg_de-COase"/>
</dbReference>
<dbReference type="PRINTS" id="PR01179">
    <property type="entry name" value="ODADCRBXLASE"/>
</dbReference>
<dbReference type="InterPro" id="IPR036034">
    <property type="entry name" value="PDZ_sf"/>
</dbReference>
<organism evidence="14 15">
    <name type="scientific">Chrysochromulina tobinii</name>
    <dbReference type="NCBI Taxonomy" id="1460289"/>
    <lineage>
        <taxon>Eukaryota</taxon>
        <taxon>Haptista</taxon>
        <taxon>Haptophyta</taxon>
        <taxon>Prymnesiophyceae</taxon>
        <taxon>Prymnesiales</taxon>
        <taxon>Chrysochromulinaceae</taxon>
        <taxon>Chrysochromulina</taxon>
    </lineage>
</organism>
<keyword evidence="15" id="KW-1185">Reference proteome</keyword>
<evidence type="ECO:0000256" key="11">
    <source>
        <dbReference type="PIRSR" id="PIRSR600183-50"/>
    </source>
</evidence>
<dbReference type="EC" id="2.6.1.13" evidence="5"/>
<feature type="active site" description="Proton donor" evidence="11">
    <location>
        <position position="1226"/>
    </location>
</feature>
<comment type="cofactor">
    <cofactor evidence="1 11">
        <name>pyridoxal 5'-phosphate</name>
        <dbReference type="ChEBI" id="CHEBI:597326"/>
    </cofactor>
</comment>
<evidence type="ECO:0000256" key="8">
    <source>
        <dbReference type="ARBA" id="ARBA00022898"/>
    </source>
</evidence>
<dbReference type="Pfam" id="PF02784">
    <property type="entry name" value="Orn_Arg_deC_N"/>
    <property type="match status" value="1"/>
</dbReference>
<evidence type="ECO:0000313" key="14">
    <source>
        <dbReference type="EMBL" id="KOO20827.1"/>
    </source>
</evidence>
<evidence type="ECO:0000256" key="4">
    <source>
        <dbReference type="ARBA" id="ARBA00008954"/>
    </source>
</evidence>
<dbReference type="PANTHER" id="PTHR11986">
    <property type="entry name" value="AMINOTRANSFERASE CLASS III"/>
    <property type="match status" value="1"/>
</dbReference>
<dbReference type="InterPro" id="IPR015424">
    <property type="entry name" value="PyrdxlP-dep_Trfase"/>
</dbReference>
<dbReference type="InterPro" id="IPR041489">
    <property type="entry name" value="PDZ_6"/>
</dbReference>
<evidence type="ECO:0000256" key="3">
    <source>
        <dbReference type="ARBA" id="ARBA00008872"/>
    </source>
</evidence>
<dbReference type="GO" id="GO:0004587">
    <property type="term" value="F:ornithine aminotransferase activity"/>
    <property type="evidence" value="ECO:0007669"/>
    <property type="project" value="UniProtKB-EC"/>
</dbReference>
<dbReference type="PANTHER" id="PTHR11986:SF18">
    <property type="entry name" value="ORNITHINE AMINOTRANSFERASE, MITOCHONDRIAL"/>
    <property type="match status" value="1"/>
</dbReference>
<dbReference type="Pfam" id="PF00202">
    <property type="entry name" value="Aminotran_3"/>
    <property type="match status" value="1"/>
</dbReference>
<gene>
    <name evidence="14" type="ORF">Ctob_000017</name>
</gene>
<keyword evidence="7 14" id="KW-0808">Transferase</keyword>
<dbReference type="Pfam" id="PF17820">
    <property type="entry name" value="PDZ_6"/>
    <property type="match status" value="1"/>
</dbReference>
<feature type="region of interest" description="Disordered" evidence="12">
    <location>
        <begin position="209"/>
        <end position="258"/>
    </location>
</feature>
<dbReference type="InterPro" id="IPR050103">
    <property type="entry name" value="Class-III_PLP-dep_AT"/>
</dbReference>
<evidence type="ECO:0000256" key="6">
    <source>
        <dbReference type="ARBA" id="ARBA00022576"/>
    </source>
</evidence>